<sequence>MLSTLPPWVFDWSGHLGVALQAGVIRGSNYIYALLNLLAASFVLISLSAAFNLSSALIQVFWIAISLGGLARLIWLNSGLRFSPEDKALITQVFGPMPKPLARPARLFTITGGALNRLIRRYRDLRLLVENAMSRDTRAKLVAANQRLSTARKGGFDDHEP</sequence>
<evidence type="ECO:0000313" key="4">
    <source>
        <dbReference type="Proteomes" id="UP000184191"/>
    </source>
</evidence>
<feature type="domain" description="CBU-0592-like" evidence="2">
    <location>
        <begin position="19"/>
        <end position="75"/>
    </location>
</feature>
<dbReference type="STRING" id="1054996.SAMN05444414_104119"/>
<keyword evidence="1" id="KW-0812">Transmembrane</keyword>
<dbReference type="AlphaFoldDB" id="A0A1M6XHC4"/>
<evidence type="ECO:0000256" key="1">
    <source>
        <dbReference type="SAM" id="Phobius"/>
    </source>
</evidence>
<protein>
    <recommendedName>
        <fullName evidence="2">CBU-0592-like domain-containing protein</fullName>
    </recommendedName>
</protein>
<evidence type="ECO:0000259" key="2">
    <source>
        <dbReference type="Pfam" id="PF26604"/>
    </source>
</evidence>
<accession>A0A1M6XHC4</accession>
<feature type="transmembrane region" description="Helical" evidence="1">
    <location>
        <begin position="56"/>
        <end position="75"/>
    </location>
</feature>
<keyword evidence="4" id="KW-1185">Reference proteome</keyword>
<dbReference type="InterPro" id="IPR058058">
    <property type="entry name" value="CBU_0592-like"/>
</dbReference>
<dbReference type="RefSeq" id="WP_073195997.1">
    <property type="nucleotide sequence ID" value="NZ_FRBN01000004.1"/>
</dbReference>
<gene>
    <name evidence="3" type="ORF">SAMN05444414_104119</name>
</gene>
<organism evidence="3 4">
    <name type="scientific">Roseovarius marisflavi</name>
    <dbReference type="NCBI Taxonomy" id="1054996"/>
    <lineage>
        <taxon>Bacteria</taxon>
        <taxon>Pseudomonadati</taxon>
        <taxon>Pseudomonadota</taxon>
        <taxon>Alphaproteobacteria</taxon>
        <taxon>Rhodobacterales</taxon>
        <taxon>Roseobacteraceae</taxon>
        <taxon>Roseovarius</taxon>
    </lineage>
</organism>
<keyword evidence="1" id="KW-1133">Transmembrane helix</keyword>
<dbReference type="EMBL" id="FRBN01000004">
    <property type="protein sequence ID" value="SHL05420.1"/>
    <property type="molecule type" value="Genomic_DNA"/>
</dbReference>
<dbReference type="Proteomes" id="UP000184191">
    <property type="component" value="Unassembled WGS sequence"/>
</dbReference>
<feature type="transmembrane region" description="Helical" evidence="1">
    <location>
        <begin position="30"/>
        <end position="50"/>
    </location>
</feature>
<keyword evidence="1" id="KW-0472">Membrane</keyword>
<dbReference type="Pfam" id="PF26604">
    <property type="entry name" value="CBU_0592"/>
    <property type="match status" value="1"/>
</dbReference>
<evidence type="ECO:0000313" key="3">
    <source>
        <dbReference type="EMBL" id="SHL05420.1"/>
    </source>
</evidence>
<proteinExistence type="predicted"/>
<dbReference type="NCBIfam" id="NF047864">
    <property type="entry name" value="CBU_0592_membra"/>
    <property type="match status" value="1"/>
</dbReference>
<reference evidence="4" key="1">
    <citation type="submission" date="2016-11" db="EMBL/GenBank/DDBJ databases">
        <authorList>
            <person name="Varghese N."/>
            <person name="Submissions S."/>
        </authorList>
    </citation>
    <scope>NUCLEOTIDE SEQUENCE [LARGE SCALE GENOMIC DNA]</scope>
    <source>
        <strain evidence="4">DSM 29327</strain>
    </source>
</reference>
<name>A0A1M6XHC4_9RHOB</name>